<organism evidence="1 2">
    <name type="scientific">Clostridium innocuum</name>
    <dbReference type="NCBI Taxonomy" id="1522"/>
    <lineage>
        <taxon>Bacteria</taxon>
        <taxon>Bacillati</taxon>
        <taxon>Bacillota</taxon>
        <taxon>Clostridia</taxon>
        <taxon>Eubacteriales</taxon>
        <taxon>Clostridiaceae</taxon>
        <taxon>Clostridium</taxon>
    </lineage>
</organism>
<dbReference type="Proteomes" id="UP000260025">
    <property type="component" value="Unassembled WGS sequence"/>
</dbReference>
<name>A0A3E2VT80_CLOIN</name>
<proteinExistence type="predicted"/>
<reference evidence="1 2" key="1">
    <citation type="submission" date="2018-08" db="EMBL/GenBank/DDBJ databases">
        <title>A genome reference for cultivated species of the human gut microbiota.</title>
        <authorList>
            <person name="Zou Y."/>
            <person name="Xue W."/>
            <person name="Luo G."/>
        </authorList>
    </citation>
    <scope>NUCLEOTIDE SEQUENCE [LARGE SCALE GENOMIC DNA]</scope>
    <source>
        <strain evidence="1 2">OF01-2LB</strain>
    </source>
</reference>
<accession>A0A3E2VT80</accession>
<dbReference type="RefSeq" id="WP_117443734.1">
    <property type="nucleotide sequence ID" value="NZ_JAJFEN010000096.1"/>
</dbReference>
<dbReference type="EMBL" id="QVEV01000023">
    <property type="protein sequence ID" value="RGC14135.1"/>
    <property type="molecule type" value="Genomic_DNA"/>
</dbReference>
<gene>
    <name evidence="1" type="ORF">DXA38_14245</name>
</gene>
<sequence length="126" mass="14053">MSKKTSPCILSVEAAGELLGLDAQTVRICIRAGHFGDFAQAIKSKPTNECYLYIISKFKLYQYLGLDVNLSIEETLELVRQGKPPFIEQTSYPIKDLLSEMKSKGCTLFERNTASTVSSVKKVIKE</sequence>
<evidence type="ECO:0000313" key="2">
    <source>
        <dbReference type="Proteomes" id="UP000260025"/>
    </source>
</evidence>
<comment type="caution">
    <text evidence="1">The sequence shown here is derived from an EMBL/GenBank/DDBJ whole genome shotgun (WGS) entry which is preliminary data.</text>
</comment>
<dbReference type="OrthoDB" id="5319803at2"/>
<dbReference type="AlphaFoldDB" id="A0A3E2VT80"/>
<evidence type="ECO:0000313" key="1">
    <source>
        <dbReference type="EMBL" id="RGC14135.1"/>
    </source>
</evidence>
<protein>
    <submittedName>
        <fullName evidence="1">Uncharacterized protein</fullName>
    </submittedName>
</protein>